<reference evidence="2 3" key="1">
    <citation type="submission" date="2017-11" db="EMBL/GenBank/DDBJ databases">
        <title>De novo assembly and phasing of dikaryotic genomes from two isolates of Puccinia coronata f. sp. avenae, the causal agent of oat crown rust.</title>
        <authorList>
            <person name="Miller M.E."/>
            <person name="Zhang Y."/>
            <person name="Omidvar V."/>
            <person name="Sperschneider J."/>
            <person name="Schwessinger B."/>
            <person name="Raley C."/>
            <person name="Palmer J.M."/>
            <person name="Garnica D."/>
            <person name="Upadhyaya N."/>
            <person name="Rathjen J."/>
            <person name="Taylor J.M."/>
            <person name="Park R.F."/>
            <person name="Dodds P.N."/>
            <person name="Hirsch C.D."/>
            <person name="Kianian S.F."/>
            <person name="Figueroa M."/>
        </authorList>
    </citation>
    <scope>NUCLEOTIDE SEQUENCE [LARGE SCALE GENOMIC DNA]</scope>
    <source>
        <strain evidence="2">12SD80</strain>
    </source>
</reference>
<evidence type="ECO:0000313" key="2">
    <source>
        <dbReference type="EMBL" id="PLW49338.1"/>
    </source>
</evidence>
<feature type="region of interest" description="Disordered" evidence="1">
    <location>
        <begin position="19"/>
        <end position="46"/>
    </location>
</feature>
<dbReference type="Proteomes" id="UP000235392">
    <property type="component" value="Unassembled WGS sequence"/>
</dbReference>
<protein>
    <recommendedName>
        <fullName evidence="4">Retrotransposon gag domain-containing protein</fullName>
    </recommendedName>
</protein>
<gene>
    <name evidence="2" type="ORF">PCASD_02724</name>
</gene>
<evidence type="ECO:0000313" key="3">
    <source>
        <dbReference type="Proteomes" id="UP000235392"/>
    </source>
</evidence>
<feature type="compositionally biased region" description="Polar residues" evidence="1">
    <location>
        <begin position="25"/>
        <end position="43"/>
    </location>
</feature>
<evidence type="ECO:0000256" key="1">
    <source>
        <dbReference type="SAM" id="MobiDB-lite"/>
    </source>
</evidence>
<comment type="caution">
    <text evidence="2">The sequence shown here is derived from an EMBL/GenBank/DDBJ whole genome shotgun (WGS) entry which is preliminary data.</text>
</comment>
<accession>A0A2N5VH48</accession>
<name>A0A2N5VH48_9BASI</name>
<dbReference type="AlphaFoldDB" id="A0A2N5VH48"/>
<organism evidence="2 3">
    <name type="scientific">Puccinia coronata f. sp. avenae</name>
    <dbReference type="NCBI Taxonomy" id="200324"/>
    <lineage>
        <taxon>Eukaryota</taxon>
        <taxon>Fungi</taxon>
        <taxon>Dikarya</taxon>
        <taxon>Basidiomycota</taxon>
        <taxon>Pucciniomycotina</taxon>
        <taxon>Pucciniomycetes</taxon>
        <taxon>Pucciniales</taxon>
        <taxon>Pucciniaceae</taxon>
        <taxon>Puccinia</taxon>
    </lineage>
</organism>
<sequence>MQESTAPLGANLGIPLTTPAGSALVSRTPSADPPNRTNPSTDSAEAAATRKAIRVMIATQKASIIQSQTDREATPESGRVDLQKFKTSDGPFHAIKPFLNWVKALEIFFLTKGILHDTDKITIVGSLIRETNTLAFYASKAETLGTFTWLGFKELLFGFALPPLWHTTLKLKLRELQMRDSESFLTFSTRGRTLMSLYNFDAPSPMTEWELAKAAR</sequence>
<proteinExistence type="predicted"/>
<evidence type="ECO:0008006" key="4">
    <source>
        <dbReference type="Google" id="ProtNLM"/>
    </source>
</evidence>
<dbReference type="EMBL" id="PGCI01000017">
    <property type="protein sequence ID" value="PLW49338.1"/>
    <property type="molecule type" value="Genomic_DNA"/>
</dbReference>